<evidence type="ECO:0000256" key="20">
    <source>
        <dbReference type="RuleBase" id="RU363000"/>
    </source>
</evidence>
<dbReference type="Pfam" id="PF09731">
    <property type="entry name" value="Mitofilin"/>
    <property type="match status" value="2"/>
</dbReference>
<keyword evidence="24" id="KW-1185">Reference proteome</keyword>
<keyword evidence="11" id="KW-0479">Metal-binding</keyword>
<evidence type="ECO:0000256" key="21">
    <source>
        <dbReference type="SAM" id="Coils"/>
    </source>
</evidence>
<keyword evidence="12" id="KW-0547">Nucleotide-binding</keyword>
<name>A0A162NLT5_COLIC</name>
<dbReference type="GO" id="GO:0006730">
    <property type="term" value="P:one-carbon metabolic process"/>
    <property type="evidence" value="ECO:0007669"/>
    <property type="project" value="UniProtKB-KW"/>
</dbReference>
<evidence type="ECO:0000256" key="13">
    <source>
        <dbReference type="ARBA" id="ARBA00022792"/>
    </source>
</evidence>
<dbReference type="PROSITE" id="PS01012">
    <property type="entry name" value="FOLYLPOLYGLU_SYNT_2"/>
    <property type="match status" value="1"/>
</dbReference>
<sequence length="1155" mass="126922">LSFFVPGFHHLSRPKTPRLHSPQLRLVGPSHPFMLRTSIRSVRVLGHRPAAAVVGRQWQVAAARRRHFADDKKPDPSRPAALPTTETITAEKSAVPEVQAVEPTIPKEDVPLTPPTPNTTVPETEAAAPPPQSPADAAPKKKGFFRRLRNLVLTLAILGAIGFGGGVWYSRINDNFHDFFTEYVPFGEQAVLYFEEADFRKRFPNITNKLKGRDTGGQVKIPAQSGASWRVADNGEPAGRQSSAVDKGAAKVVAVKEEQNKPVEKPKAVPEPPKPAPEPVKETKPAAPKEDPTGFKAPEVNEPSRFPPIAPIDALKIEDATEPVVQDLVHMLNDIITVINADKAHGRYSPTIDKAKGELSKVGSKIKAIKSSVEQKAAAEVQAKVADFDKAANDLIARVESAMVVQETQWRKEFEDEMKKVKESYDERVKLLLEREKQLNEERLNNQLLEQALALKKEFVSEVQNHVESEREGRLGKLDKLSAAVADLEKLTTGWNEVVDTNLRTQQLHVAVDAVRASFENATHPKPFTRELVALKEIAAEDPVVNAAIASINPSAYQRGLSNAAQLIDRFRIVANEVRKASLLPEEAGVASHASSYLLSKVMFKKQGLVGGDDVESILTRTQTLLEEGNLDAAAREMNGLQGWAKTLSRDWLGEVRKVLEVQQALDVIATEARLQSLKTPFAVIEARRKAGVRPDEASVKEMRAYLARLGYSISDLDSLNVIHVAGTKGKGSTCAFTDSILARHRAASPSSVPRKVGLLISPHLIAVRERIRINGAPIPEALFARYFFEVWDRLGESKADEEAVALGTRPIYSRHLTLVSFHAFLQEGCDVAILETGIGGEYDATNLVGRPVATGITTLGIDHVFALGDTVGKIAWHKAGIMKRGSKAFTVEQVPEAQAVLEERAREKGVDMETVGVDPRLENVKIRPDAAFQKRNASLAIRLAETALEKIDPTGFRRDAEKLPQDFVEGLETVVWRGRCEVKDEGRVVWHVDGAHTTDSLRMAARWFVDETEARGRKGPRALVFNQQGRTEAIDFLDGVYNAIKREDGSAFETVVFCTNVTYAQTGYKRDFVNHQYDAKAIEAMTVQRQFAERWSKLDPKAEVRVIPTIEEALNHVRDVSEGVAEGASVQAFVTGSLHLVGGALGILEGADAL</sequence>
<evidence type="ECO:0000256" key="6">
    <source>
        <dbReference type="ARBA" id="ARBA00010877"/>
    </source>
</evidence>
<comment type="subunit">
    <text evidence="20">Component of the mitochondrial contact site and cristae organizing system (MICOS) complex.</text>
</comment>
<feature type="region of interest" description="Disordered" evidence="22">
    <location>
        <begin position="211"/>
        <end position="306"/>
    </location>
</feature>
<evidence type="ECO:0000256" key="11">
    <source>
        <dbReference type="ARBA" id="ARBA00022723"/>
    </source>
</evidence>
<evidence type="ECO:0000256" key="15">
    <source>
        <dbReference type="ARBA" id="ARBA00022842"/>
    </source>
</evidence>
<dbReference type="GO" id="GO:0004326">
    <property type="term" value="F:tetrahydrofolylpolyglutamate synthase activity"/>
    <property type="evidence" value="ECO:0007669"/>
    <property type="project" value="UniProtKB-EC"/>
</dbReference>
<comment type="pathway">
    <text evidence="4">Cofactor biosynthesis; tetrahydrofolylpolyglutamate biosynthesis.</text>
</comment>
<keyword evidence="10 20" id="KW-0812">Transmembrane</keyword>
<dbReference type="GO" id="GO:0005759">
    <property type="term" value="C:mitochondrial matrix"/>
    <property type="evidence" value="ECO:0007669"/>
    <property type="project" value="UniProtKB-SubCell"/>
</dbReference>
<evidence type="ECO:0000256" key="4">
    <source>
        <dbReference type="ARBA" id="ARBA00005150"/>
    </source>
</evidence>
<dbReference type="EMBL" id="LFIW01000521">
    <property type="protein sequence ID" value="KZL86083.1"/>
    <property type="molecule type" value="Genomic_DNA"/>
</dbReference>
<evidence type="ECO:0000256" key="18">
    <source>
        <dbReference type="ARBA" id="ARBA00023136"/>
    </source>
</evidence>
<dbReference type="AlphaFoldDB" id="A0A162NLT5"/>
<dbReference type="FunFam" id="3.40.1190.10:FF:000009">
    <property type="entry name" value="Folylpolyglutamate synthase"/>
    <property type="match status" value="1"/>
</dbReference>
<evidence type="ECO:0000256" key="9">
    <source>
        <dbReference type="ARBA" id="ARBA00022598"/>
    </source>
</evidence>
<gene>
    <name evidence="23" type="ORF">CI238_07133</name>
</gene>
<keyword evidence="8" id="KW-0554">One-carbon metabolism</keyword>
<dbReference type="SUPFAM" id="SSF53623">
    <property type="entry name" value="MurD-like peptide ligases, catalytic domain"/>
    <property type="match status" value="1"/>
</dbReference>
<comment type="cofactor">
    <cofactor evidence="1">
        <name>a monovalent cation</name>
        <dbReference type="ChEBI" id="CHEBI:60242"/>
    </cofactor>
</comment>
<comment type="caution">
    <text evidence="23">The sequence shown here is derived from an EMBL/GenBank/DDBJ whole genome shotgun (WGS) entry which is preliminary data.</text>
</comment>
<feature type="compositionally biased region" description="Pro residues" evidence="22">
    <location>
        <begin position="269"/>
        <end position="278"/>
    </location>
</feature>
<dbReference type="PANTHER" id="PTHR11136">
    <property type="entry name" value="FOLYLPOLYGLUTAMATE SYNTHASE-RELATED"/>
    <property type="match status" value="1"/>
</dbReference>
<feature type="coiled-coil region" evidence="21">
    <location>
        <begin position="422"/>
        <end position="452"/>
    </location>
</feature>
<dbReference type="Proteomes" id="UP000076584">
    <property type="component" value="Unassembled WGS sequence"/>
</dbReference>
<keyword evidence="21" id="KW-0175">Coiled coil</keyword>
<evidence type="ECO:0000256" key="2">
    <source>
        <dbReference type="ARBA" id="ARBA00004305"/>
    </source>
</evidence>
<evidence type="ECO:0000256" key="8">
    <source>
        <dbReference type="ARBA" id="ARBA00022563"/>
    </source>
</evidence>
<evidence type="ECO:0000256" key="19">
    <source>
        <dbReference type="ARBA" id="ARBA00047493"/>
    </source>
</evidence>
<organism evidence="23 24">
    <name type="scientific">Colletotrichum incanum</name>
    <name type="common">Soybean anthracnose fungus</name>
    <dbReference type="NCBI Taxonomy" id="1573173"/>
    <lineage>
        <taxon>Eukaryota</taxon>
        <taxon>Fungi</taxon>
        <taxon>Dikarya</taxon>
        <taxon>Ascomycota</taxon>
        <taxon>Pezizomycotina</taxon>
        <taxon>Sordariomycetes</taxon>
        <taxon>Hypocreomycetidae</taxon>
        <taxon>Glomerellales</taxon>
        <taxon>Glomerellaceae</taxon>
        <taxon>Colletotrichum</taxon>
        <taxon>Colletotrichum spaethianum species complex</taxon>
    </lineage>
</organism>
<feature type="compositionally biased region" description="Basic and acidic residues" evidence="22">
    <location>
        <begin position="279"/>
        <end position="293"/>
    </location>
</feature>
<feature type="compositionally biased region" description="Low complexity" evidence="22">
    <location>
        <begin position="244"/>
        <end position="253"/>
    </location>
</feature>
<dbReference type="GO" id="GO:0005829">
    <property type="term" value="C:cytosol"/>
    <property type="evidence" value="ECO:0007669"/>
    <property type="project" value="TreeGrafter"/>
</dbReference>
<comment type="similarity">
    <text evidence="5">Belongs to the folylpolyglutamate synthase family.</text>
</comment>
<comment type="similarity">
    <text evidence="6 20">Belongs to the MICOS complex subunit Mic60 family.</text>
</comment>
<accession>A0A162NLT5</accession>
<dbReference type="InterPro" id="IPR019133">
    <property type="entry name" value="MIC60"/>
</dbReference>
<evidence type="ECO:0000256" key="12">
    <source>
        <dbReference type="ARBA" id="ARBA00022741"/>
    </source>
</evidence>
<keyword evidence="14" id="KW-0067">ATP-binding</keyword>
<protein>
    <recommendedName>
        <fullName evidence="20">MICOS complex subunit MIC60</fullName>
    </recommendedName>
    <alternativeName>
        <fullName evidence="20">Mitofilin</fullName>
    </alternativeName>
</protein>
<comment type="function">
    <text evidence="20">Component of the MICOS complex, a large protein complex of the mitochondrial inner membrane that plays crucial roles in the maintenance of crista junctions, inner membrane architecture, and formation of contact sites to the outer membrane.</text>
</comment>
<keyword evidence="9" id="KW-0436">Ligase</keyword>
<evidence type="ECO:0000313" key="23">
    <source>
        <dbReference type="EMBL" id="KZL86083.1"/>
    </source>
</evidence>
<keyword evidence="7" id="KW-0963">Cytoplasm</keyword>
<evidence type="ECO:0000313" key="24">
    <source>
        <dbReference type="Proteomes" id="UP000076584"/>
    </source>
</evidence>
<keyword evidence="16 20" id="KW-1133">Transmembrane helix</keyword>
<dbReference type="InterPro" id="IPR036565">
    <property type="entry name" value="Mur-like_cat_sf"/>
</dbReference>
<evidence type="ECO:0000256" key="5">
    <source>
        <dbReference type="ARBA" id="ARBA00008276"/>
    </source>
</evidence>
<dbReference type="SUPFAM" id="SSF53244">
    <property type="entry name" value="MurD-like peptide ligases, peptide-binding domain"/>
    <property type="match status" value="1"/>
</dbReference>
<evidence type="ECO:0000256" key="10">
    <source>
        <dbReference type="ARBA" id="ARBA00022692"/>
    </source>
</evidence>
<feature type="compositionally biased region" description="Low complexity" evidence="22">
    <location>
        <begin position="118"/>
        <end position="127"/>
    </location>
</feature>
<evidence type="ECO:0000256" key="22">
    <source>
        <dbReference type="SAM" id="MobiDB-lite"/>
    </source>
</evidence>
<comment type="catalytic activity">
    <reaction evidence="19">
        <text>(6S)-5,6,7,8-tetrahydrofolyl-(gamma-L-Glu)(n) + L-glutamate + ATP = (6S)-5,6,7,8-tetrahydrofolyl-(gamma-L-Glu)(n+1) + ADP + phosphate + H(+)</text>
        <dbReference type="Rhea" id="RHEA:10580"/>
        <dbReference type="Rhea" id="RHEA-COMP:14738"/>
        <dbReference type="Rhea" id="RHEA-COMP:14740"/>
        <dbReference type="ChEBI" id="CHEBI:15378"/>
        <dbReference type="ChEBI" id="CHEBI:29985"/>
        <dbReference type="ChEBI" id="CHEBI:30616"/>
        <dbReference type="ChEBI" id="CHEBI:43474"/>
        <dbReference type="ChEBI" id="CHEBI:141005"/>
        <dbReference type="ChEBI" id="CHEBI:456216"/>
        <dbReference type="EC" id="6.3.2.17"/>
    </reaction>
</comment>
<evidence type="ECO:0000256" key="7">
    <source>
        <dbReference type="ARBA" id="ARBA00022490"/>
    </source>
</evidence>
<feature type="compositionally biased region" description="Basic and acidic residues" evidence="22">
    <location>
        <begin position="254"/>
        <end position="268"/>
    </location>
</feature>
<keyword evidence="15" id="KW-0460">Magnesium</keyword>
<dbReference type="PANTHER" id="PTHR11136:SF5">
    <property type="entry name" value="FOLYLPOLYGLUTAMATE SYNTHASE, MITOCHONDRIAL"/>
    <property type="match status" value="1"/>
</dbReference>
<evidence type="ECO:0000256" key="14">
    <source>
        <dbReference type="ARBA" id="ARBA00022840"/>
    </source>
</evidence>
<feature type="region of interest" description="Disordered" evidence="22">
    <location>
        <begin position="65"/>
        <end position="139"/>
    </location>
</feature>
<proteinExistence type="inferred from homology"/>
<dbReference type="Gene3D" id="3.40.1190.10">
    <property type="entry name" value="Mur-like, catalytic domain"/>
    <property type="match status" value="1"/>
</dbReference>
<evidence type="ECO:0000256" key="3">
    <source>
        <dbReference type="ARBA" id="ARBA00004496"/>
    </source>
</evidence>
<dbReference type="GO" id="GO:0005524">
    <property type="term" value="F:ATP binding"/>
    <property type="evidence" value="ECO:0007669"/>
    <property type="project" value="UniProtKB-KW"/>
</dbReference>
<feature type="transmembrane region" description="Helical" evidence="20">
    <location>
        <begin position="150"/>
        <end position="169"/>
    </location>
</feature>
<comment type="subcellular location">
    <subcellularLocation>
        <location evidence="3">Cytoplasm</location>
    </subcellularLocation>
    <subcellularLocation>
        <location evidence="20">Mitochondrion inner membrane</location>
        <topology evidence="20">Single-pass membrane protein</topology>
    </subcellularLocation>
    <subcellularLocation>
        <location evidence="2">Mitochondrion matrix</location>
    </subcellularLocation>
</comment>
<keyword evidence="17 20" id="KW-0496">Mitochondrion</keyword>
<dbReference type="InterPro" id="IPR001645">
    <property type="entry name" value="Folylpolyglutamate_synth"/>
</dbReference>
<evidence type="ECO:0000256" key="17">
    <source>
        <dbReference type="ARBA" id="ARBA00023128"/>
    </source>
</evidence>
<keyword evidence="18 20" id="KW-0472">Membrane</keyword>
<keyword evidence="13 20" id="KW-0999">Mitochondrion inner membrane</keyword>
<dbReference type="InterPro" id="IPR018109">
    <property type="entry name" value="Folylpolyglutamate_synth_CS"/>
</dbReference>
<dbReference type="InterPro" id="IPR036615">
    <property type="entry name" value="Mur_ligase_C_dom_sf"/>
</dbReference>
<dbReference type="GO" id="GO:0046872">
    <property type="term" value="F:metal ion binding"/>
    <property type="evidence" value="ECO:0007669"/>
    <property type="project" value="UniProtKB-KW"/>
</dbReference>
<dbReference type="GO" id="GO:0005743">
    <property type="term" value="C:mitochondrial inner membrane"/>
    <property type="evidence" value="ECO:0007669"/>
    <property type="project" value="UniProtKB-SubCell"/>
</dbReference>
<dbReference type="Gene3D" id="3.90.190.20">
    <property type="entry name" value="Mur ligase, C-terminal domain"/>
    <property type="match status" value="1"/>
</dbReference>
<dbReference type="FunFam" id="3.90.190.20:FF:000031">
    <property type="entry name" value="Folylpolyglutamate synthase"/>
    <property type="match status" value="1"/>
</dbReference>
<reference evidence="23 24" key="1">
    <citation type="submission" date="2015-06" db="EMBL/GenBank/DDBJ databases">
        <title>Survival trade-offs in plant roots during colonization by closely related pathogenic and mutualistic fungi.</title>
        <authorList>
            <person name="Hacquard S."/>
            <person name="Kracher B."/>
            <person name="Hiruma K."/>
            <person name="Weinman A."/>
            <person name="Muench P."/>
            <person name="Garrido Oter R."/>
            <person name="Ver Loren van Themaat E."/>
            <person name="Dallerey J.-F."/>
            <person name="Damm U."/>
            <person name="Henrissat B."/>
            <person name="Lespinet O."/>
            <person name="Thon M."/>
            <person name="Kemen E."/>
            <person name="McHardy A.C."/>
            <person name="Schulze-Lefert P."/>
            <person name="O'Connell R.J."/>
        </authorList>
    </citation>
    <scope>NUCLEOTIDE SEQUENCE [LARGE SCALE GENOMIC DNA]</scope>
    <source>
        <strain evidence="23 24">MAFF 238704</strain>
    </source>
</reference>
<evidence type="ECO:0000256" key="16">
    <source>
        <dbReference type="ARBA" id="ARBA00022989"/>
    </source>
</evidence>
<feature type="non-terminal residue" evidence="23">
    <location>
        <position position="1"/>
    </location>
</feature>
<dbReference type="UniPathway" id="UPA00850"/>
<dbReference type="STRING" id="1573173.A0A162NLT5"/>
<dbReference type="NCBIfam" id="TIGR01499">
    <property type="entry name" value="folC"/>
    <property type="match status" value="1"/>
</dbReference>
<evidence type="ECO:0000256" key="1">
    <source>
        <dbReference type="ARBA" id="ARBA00001944"/>
    </source>
</evidence>